<accession>A0A1I0KEL6</accession>
<reference evidence="4" key="1">
    <citation type="submission" date="2016-10" db="EMBL/GenBank/DDBJ databases">
        <authorList>
            <person name="Varghese N."/>
            <person name="Submissions S."/>
        </authorList>
    </citation>
    <scope>NUCLEOTIDE SEQUENCE [LARGE SCALE GENOMIC DNA]</scope>
    <source>
        <strain evidence="4">NLAE-zl-G277</strain>
    </source>
</reference>
<dbReference type="Pfam" id="PF07158">
    <property type="entry name" value="MatC_N"/>
    <property type="match status" value="1"/>
</dbReference>
<keyword evidence="1" id="KW-0472">Membrane</keyword>
<feature type="transmembrane region" description="Helical" evidence="1">
    <location>
        <begin position="298"/>
        <end position="318"/>
    </location>
</feature>
<feature type="transmembrane region" description="Helical" evidence="1">
    <location>
        <begin position="219"/>
        <end position="252"/>
    </location>
</feature>
<feature type="domain" description="Dicarboxylate carrier MatC N-terminal" evidence="2">
    <location>
        <begin position="5"/>
        <end position="148"/>
    </location>
</feature>
<keyword evidence="4" id="KW-1185">Reference proteome</keyword>
<dbReference type="RefSeq" id="WP_092372039.1">
    <property type="nucleotide sequence ID" value="NZ_CABJCG010000005.1"/>
</dbReference>
<feature type="transmembrane region" description="Helical" evidence="1">
    <location>
        <begin position="390"/>
        <end position="417"/>
    </location>
</feature>
<feature type="transmembrane region" description="Helical" evidence="1">
    <location>
        <begin position="47"/>
        <end position="69"/>
    </location>
</feature>
<dbReference type="EMBL" id="FOIM01000072">
    <property type="protein sequence ID" value="SEU22630.1"/>
    <property type="molecule type" value="Genomic_DNA"/>
</dbReference>
<dbReference type="Proteomes" id="UP000198508">
    <property type="component" value="Unassembled WGS sequence"/>
</dbReference>
<evidence type="ECO:0000259" key="2">
    <source>
        <dbReference type="Pfam" id="PF07158"/>
    </source>
</evidence>
<feature type="transmembrane region" description="Helical" evidence="1">
    <location>
        <begin position="90"/>
        <end position="107"/>
    </location>
</feature>
<protein>
    <submittedName>
        <fullName evidence="3">Transporter, UIT1 family</fullName>
    </submittedName>
</protein>
<feature type="transmembrane region" description="Helical" evidence="1">
    <location>
        <begin position="264"/>
        <end position="286"/>
    </location>
</feature>
<sequence>MNYAALSLVFLIGAILIGFFRKINMGFVAFGLSLVLAQIAGVKSGTVITGFPTKLFVTLLGVMFLFSIAQQNRTLELLARKIVNMAGNRTNLIPIIVYIFSTILAGVGPGTVPVMSLMAVFTCSLAAEMKTSPVLLSATSVLGAAAGGLTPIAPTGILGLSLAEEQGITGIEFPYAANMVMAMTVYFIVIYIVLKGYRLKSAVDLSVKEKISFNTQQKITLVGIAVLVVTVIFMGFDVGLMSYTIAFVLLLFRVADEKKSVASIPWGTLLMISGINMLMALVIQLGGIDLLASGLAKLMSPVTAPGVMGLTAGIMSWFSSTSGVVMPTLIPTVTDVAAQVGGGVSTLALLSAITNTASAAGMSPISTGGSMGLAAYTQIANPTEEERSKLFIQLFAVSIGGVIVIALFGMTGVYGLFM</sequence>
<dbReference type="InterPro" id="IPR009827">
    <property type="entry name" value="MatC_N"/>
</dbReference>
<dbReference type="GeneID" id="93280254"/>
<dbReference type="AlphaFoldDB" id="A0A1I0KEL6"/>
<keyword evidence="1" id="KW-0812">Transmembrane</keyword>
<proteinExistence type="predicted"/>
<feature type="transmembrane region" description="Helical" evidence="1">
    <location>
        <begin position="141"/>
        <end position="163"/>
    </location>
</feature>
<feature type="transmembrane region" description="Helical" evidence="1">
    <location>
        <begin position="175"/>
        <end position="194"/>
    </location>
</feature>
<dbReference type="STRING" id="460384.SAMN05216313_1724"/>
<evidence type="ECO:0000313" key="3">
    <source>
        <dbReference type="EMBL" id="SEU22630.1"/>
    </source>
</evidence>
<evidence type="ECO:0000256" key="1">
    <source>
        <dbReference type="SAM" id="Phobius"/>
    </source>
</evidence>
<keyword evidence="1" id="KW-1133">Transmembrane helix</keyword>
<organism evidence="3 4">
    <name type="scientific">Enterocloster lavalensis</name>
    <dbReference type="NCBI Taxonomy" id="460384"/>
    <lineage>
        <taxon>Bacteria</taxon>
        <taxon>Bacillati</taxon>
        <taxon>Bacillota</taxon>
        <taxon>Clostridia</taxon>
        <taxon>Lachnospirales</taxon>
        <taxon>Lachnospiraceae</taxon>
        <taxon>Enterocloster</taxon>
    </lineage>
</organism>
<evidence type="ECO:0000313" key="4">
    <source>
        <dbReference type="Proteomes" id="UP000198508"/>
    </source>
</evidence>
<gene>
    <name evidence="3" type="ORF">SAMN05216313_1724</name>
</gene>
<name>A0A1I0KEL6_9FIRM</name>